<dbReference type="InterPro" id="IPR051092">
    <property type="entry name" value="FYVE_RhoGEF_PH"/>
</dbReference>
<reference evidence="3 4" key="1">
    <citation type="journal article" date="2021" name="Environ. Microbiol.">
        <title>Gene family expansions and transcriptome signatures uncover fungal adaptations to wood decay.</title>
        <authorList>
            <person name="Hage H."/>
            <person name="Miyauchi S."/>
            <person name="Viragh M."/>
            <person name="Drula E."/>
            <person name="Min B."/>
            <person name="Chaduli D."/>
            <person name="Navarro D."/>
            <person name="Favel A."/>
            <person name="Norest M."/>
            <person name="Lesage-Meessen L."/>
            <person name="Balint B."/>
            <person name="Merenyi Z."/>
            <person name="de Eugenio L."/>
            <person name="Morin E."/>
            <person name="Martinez A.T."/>
            <person name="Baldrian P."/>
            <person name="Stursova M."/>
            <person name="Martinez M.J."/>
            <person name="Novotny C."/>
            <person name="Magnuson J.K."/>
            <person name="Spatafora J.W."/>
            <person name="Maurice S."/>
            <person name="Pangilinan J."/>
            <person name="Andreopoulos W."/>
            <person name="LaButti K."/>
            <person name="Hundley H."/>
            <person name="Na H."/>
            <person name="Kuo A."/>
            <person name="Barry K."/>
            <person name="Lipzen A."/>
            <person name="Henrissat B."/>
            <person name="Riley R."/>
            <person name="Ahrendt S."/>
            <person name="Nagy L.G."/>
            <person name="Grigoriev I.V."/>
            <person name="Martin F."/>
            <person name="Rosso M.N."/>
        </authorList>
    </citation>
    <scope>NUCLEOTIDE SEQUENCE [LARGE SCALE GENOMIC DNA]</scope>
    <source>
        <strain evidence="3 4">CIRM-BRFM 1785</strain>
    </source>
</reference>
<feature type="compositionally biased region" description="Polar residues" evidence="1">
    <location>
        <begin position="237"/>
        <end position="249"/>
    </location>
</feature>
<feature type="region of interest" description="Disordered" evidence="1">
    <location>
        <begin position="1"/>
        <end position="138"/>
    </location>
</feature>
<feature type="compositionally biased region" description="Polar residues" evidence="1">
    <location>
        <begin position="166"/>
        <end position="177"/>
    </location>
</feature>
<feature type="compositionally biased region" description="Basic and acidic residues" evidence="1">
    <location>
        <begin position="25"/>
        <end position="48"/>
    </location>
</feature>
<dbReference type="PANTHER" id="PTHR12673:SF159">
    <property type="entry name" value="LD03170P"/>
    <property type="match status" value="1"/>
</dbReference>
<dbReference type="RefSeq" id="XP_047779440.1">
    <property type="nucleotide sequence ID" value="XM_047920539.1"/>
</dbReference>
<evidence type="ECO:0000313" key="4">
    <source>
        <dbReference type="Proteomes" id="UP000814176"/>
    </source>
</evidence>
<evidence type="ECO:0000313" key="3">
    <source>
        <dbReference type="EMBL" id="KAH9837271.1"/>
    </source>
</evidence>
<dbReference type="SUPFAM" id="SSF48065">
    <property type="entry name" value="DBL homology domain (DH-domain)"/>
    <property type="match status" value="2"/>
</dbReference>
<proteinExistence type="predicted"/>
<dbReference type="InterPro" id="IPR000219">
    <property type="entry name" value="DH_dom"/>
</dbReference>
<feature type="region of interest" description="Disordered" evidence="1">
    <location>
        <begin position="164"/>
        <end position="250"/>
    </location>
</feature>
<dbReference type="Gene3D" id="1.20.900.10">
    <property type="entry name" value="Dbl homology (DH) domain"/>
    <property type="match status" value="1"/>
</dbReference>
<protein>
    <recommendedName>
        <fullName evidence="2">DH domain-containing protein</fullName>
    </recommendedName>
</protein>
<evidence type="ECO:0000256" key="1">
    <source>
        <dbReference type="SAM" id="MobiDB-lite"/>
    </source>
</evidence>
<feature type="region of interest" description="Disordered" evidence="1">
    <location>
        <begin position="472"/>
        <end position="510"/>
    </location>
</feature>
<dbReference type="InterPro" id="IPR035899">
    <property type="entry name" value="DBL_dom_sf"/>
</dbReference>
<feature type="domain" description="DH" evidence="2">
    <location>
        <begin position="613"/>
        <end position="665"/>
    </location>
</feature>
<dbReference type="GeneID" id="72001271"/>
<feature type="compositionally biased region" description="Polar residues" evidence="1">
    <location>
        <begin position="312"/>
        <end position="334"/>
    </location>
</feature>
<feature type="compositionally biased region" description="Basic residues" evidence="1">
    <location>
        <begin position="185"/>
        <end position="195"/>
    </location>
</feature>
<comment type="caution">
    <text evidence="3">The sequence shown here is derived from an EMBL/GenBank/DDBJ whole genome shotgun (WGS) entry which is preliminary data.</text>
</comment>
<dbReference type="PROSITE" id="PS50010">
    <property type="entry name" value="DH_2"/>
    <property type="match status" value="1"/>
</dbReference>
<gene>
    <name evidence="3" type="ORF">C8Q71DRAFT_707077</name>
</gene>
<feature type="compositionally biased region" description="Acidic residues" evidence="1">
    <location>
        <begin position="346"/>
        <end position="367"/>
    </location>
</feature>
<evidence type="ECO:0000259" key="2">
    <source>
        <dbReference type="PROSITE" id="PS50010"/>
    </source>
</evidence>
<dbReference type="PANTHER" id="PTHR12673">
    <property type="entry name" value="FACIOGENITAL DYSPLASIA PROTEIN"/>
    <property type="match status" value="1"/>
</dbReference>
<dbReference type="Pfam" id="PF00621">
    <property type="entry name" value="RhoGEF"/>
    <property type="match status" value="1"/>
</dbReference>
<feature type="region of interest" description="Disordered" evidence="1">
    <location>
        <begin position="301"/>
        <end position="367"/>
    </location>
</feature>
<dbReference type="Proteomes" id="UP000814176">
    <property type="component" value="Unassembled WGS sequence"/>
</dbReference>
<keyword evidence="4" id="KW-1185">Reference proteome</keyword>
<feature type="region of interest" description="Disordered" evidence="1">
    <location>
        <begin position="586"/>
        <end position="605"/>
    </location>
</feature>
<feature type="compositionally biased region" description="Basic and acidic residues" evidence="1">
    <location>
        <begin position="80"/>
        <end position="90"/>
    </location>
</feature>
<organism evidence="3 4">
    <name type="scientific">Rhodofomes roseus</name>
    <dbReference type="NCBI Taxonomy" id="34475"/>
    <lineage>
        <taxon>Eukaryota</taxon>
        <taxon>Fungi</taxon>
        <taxon>Dikarya</taxon>
        <taxon>Basidiomycota</taxon>
        <taxon>Agaricomycotina</taxon>
        <taxon>Agaricomycetes</taxon>
        <taxon>Polyporales</taxon>
        <taxon>Rhodofomes</taxon>
    </lineage>
</organism>
<feature type="region of interest" description="Disordered" evidence="1">
    <location>
        <begin position="546"/>
        <end position="568"/>
    </location>
</feature>
<name>A0ABQ8KHY0_9APHY</name>
<feature type="compositionally biased region" description="Basic residues" evidence="1">
    <location>
        <begin position="301"/>
        <end position="310"/>
    </location>
</feature>
<dbReference type="EMBL" id="JADCUA010000009">
    <property type="protein sequence ID" value="KAH9837271.1"/>
    <property type="molecule type" value="Genomic_DNA"/>
</dbReference>
<accession>A0ABQ8KHY0</accession>
<sequence>MNLRAADKQLPAAPEDDEPSAFSSHEGDTTPRQSRYDDLADALTRDPPRLSSPTPPPVPPKSDRGHASKIRGVSIVEPSELSHDSTHEDSYYALDYTVSDPGHGSIPPASTSVPSPGRVPRRKTYSSRPARYSAGPYHSYPSRLSWADRASLPIFRQSFASDGHQMVSSPTSMSAFSESLPHPSHLARRKLRKPRPVSTLSSPPCSPPASSPSSGSSLNLLRALSHKSALAPRDSAEPSTASSPRNSINFFRIPRCTTQPSRRSASFLESDPMAMRRWTLAMADVPDEILVQELDKLRKNAVAKKARGKSRTPAQSESGHTAESGCSTGSTSPWRSGVHFRLGGDSDSEEEGDGDEEDEALDGFENDADEEEWKAARRALLCCRELVRTERSYQARLRELLNAQSSHPFFSLLLSYVPALLQASEALLVRLVDDPSAWGVGAAFIGCEEELEAALVAWCGVVGNFYIDDEKDKRGRKRRKSGDETTNALGHGEPRTLSPRGASQSGIAGMIKPRVANRRMSLIDPSENGMFTAALGTGLAFGLSSPPALESRKHGSTASFGKDHGPTGTLTRTLSAWKRKSMPSSLSNLQTTMGMPPSPSTAHGHSKEKLWTLRDLAIQPTQRVMRYVLQYKDLLAHTPVTSPSRGLVERALESAIRIAKKCDRAQGNSAFLR</sequence>